<dbReference type="AlphaFoldDB" id="A0A2N8Z9E7"/>
<reference evidence="1 2" key="1">
    <citation type="submission" date="2017-10" db="EMBL/GenBank/DDBJ databases">
        <authorList>
            <person name="Banno H."/>
            <person name="Chua N.-H."/>
        </authorList>
    </citation>
    <scope>NUCLEOTIDE SEQUENCE [LARGE SCALE GENOMIC DNA]</scope>
    <source>
        <strain evidence="1">Vibrio tapetis CECT4600</strain>
    </source>
</reference>
<gene>
    <name evidence="1" type="ORF">VTAP4600_A0562</name>
</gene>
<accession>A0A2N8Z9E7</accession>
<evidence type="ECO:0000313" key="1">
    <source>
        <dbReference type="EMBL" id="SON48541.1"/>
    </source>
</evidence>
<organism evidence="1 2">
    <name type="scientific">Vibrio tapetis subsp. tapetis</name>
    <dbReference type="NCBI Taxonomy" id="1671868"/>
    <lineage>
        <taxon>Bacteria</taxon>
        <taxon>Pseudomonadati</taxon>
        <taxon>Pseudomonadota</taxon>
        <taxon>Gammaproteobacteria</taxon>
        <taxon>Vibrionales</taxon>
        <taxon>Vibrionaceae</taxon>
        <taxon>Vibrio</taxon>
    </lineage>
</organism>
<keyword evidence="2" id="KW-1185">Reference proteome</keyword>
<dbReference type="KEGG" id="vta:A0562"/>
<evidence type="ECO:0000313" key="2">
    <source>
        <dbReference type="Proteomes" id="UP000235828"/>
    </source>
</evidence>
<dbReference type="OrthoDB" id="9182105at2"/>
<protein>
    <submittedName>
        <fullName evidence="1">Uncharacterized protein</fullName>
    </submittedName>
</protein>
<sequence length="152" mass="17466">MKQLKKFQTLIYSESETKEILIFFFPVERDRIESMVVDDKVREFAQGLLVEAVDASYKIGFIEATWRSTINPRKPIAKVLNELAKGALSHAFDHATTNDLRKIKIYQLVMSAINRNFRSQLAMFLDGIACNNEKPLLIPTYKIASGKQRLWA</sequence>
<dbReference type="RefSeq" id="WP_102521375.1">
    <property type="nucleotide sequence ID" value="NZ_LT960611.1"/>
</dbReference>
<dbReference type="Proteomes" id="UP000235828">
    <property type="component" value="Chromosome A"/>
</dbReference>
<proteinExistence type="predicted"/>
<dbReference type="EMBL" id="LT960611">
    <property type="protein sequence ID" value="SON48541.1"/>
    <property type="molecule type" value="Genomic_DNA"/>
</dbReference>
<name>A0A2N8Z9E7_9VIBR</name>